<dbReference type="InterPro" id="IPR005467">
    <property type="entry name" value="His_kinase_dom"/>
</dbReference>
<keyword evidence="3 6" id="KW-0597">Phosphoprotein</keyword>
<dbReference type="RefSeq" id="WP_180283574.1">
    <property type="nucleotide sequence ID" value="NZ_JABFDB010000013.1"/>
</dbReference>
<feature type="modified residue" description="4-aspartylphosphate" evidence="6">
    <location>
        <position position="435"/>
    </location>
</feature>
<dbReference type="PANTHER" id="PTHR43047:SF9">
    <property type="entry name" value="HISTIDINE KINASE"/>
    <property type="match status" value="1"/>
</dbReference>
<feature type="domain" description="Response regulatory" evidence="8">
    <location>
        <begin position="385"/>
        <end position="501"/>
    </location>
</feature>
<dbReference type="PRINTS" id="PR00344">
    <property type="entry name" value="BCTRLSENSOR"/>
</dbReference>
<dbReference type="EC" id="2.7.13.3" evidence="2"/>
<dbReference type="SUPFAM" id="SSF47384">
    <property type="entry name" value="Homodimeric domain of signal transducing histidine kinase"/>
    <property type="match status" value="1"/>
</dbReference>
<evidence type="ECO:0000256" key="1">
    <source>
        <dbReference type="ARBA" id="ARBA00000085"/>
    </source>
</evidence>
<dbReference type="InterPro" id="IPR000014">
    <property type="entry name" value="PAS"/>
</dbReference>
<dbReference type="PROSITE" id="PS50109">
    <property type="entry name" value="HIS_KIN"/>
    <property type="match status" value="1"/>
</dbReference>
<dbReference type="Gene3D" id="3.40.50.2300">
    <property type="match status" value="1"/>
</dbReference>
<organism evidence="9 10">
    <name type="scientific">Azospirillum oleiclasticum</name>
    <dbReference type="NCBI Taxonomy" id="2735135"/>
    <lineage>
        <taxon>Bacteria</taxon>
        <taxon>Pseudomonadati</taxon>
        <taxon>Pseudomonadota</taxon>
        <taxon>Alphaproteobacteria</taxon>
        <taxon>Rhodospirillales</taxon>
        <taxon>Azospirillaceae</taxon>
        <taxon>Azospirillum</taxon>
    </lineage>
</organism>
<gene>
    <name evidence="9" type="ORF">HND93_18980</name>
</gene>
<evidence type="ECO:0000313" key="10">
    <source>
        <dbReference type="Proteomes" id="UP000584642"/>
    </source>
</evidence>
<keyword evidence="10" id="KW-1185">Reference proteome</keyword>
<comment type="caution">
    <text evidence="9">The sequence shown here is derived from an EMBL/GenBank/DDBJ whole genome shotgun (WGS) entry which is preliminary data.</text>
</comment>
<dbReference type="Proteomes" id="UP000584642">
    <property type="component" value="Unassembled WGS sequence"/>
</dbReference>
<dbReference type="SMART" id="SM00448">
    <property type="entry name" value="REC"/>
    <property type="match status" value="1"/>
</dbReference>
<dbReference type="CDD" id="cd00130">
    <property type="entry name" value="PAS"/>
    <property type="match status" value="1"/>
</dbReference>
<name>A0ABX2TCA2_9PROT</name>
<dbReference type="InterPro" id="IPR036890">
    <property type="entry name" value="HATPase_C_sf"/>
</dbReference>
<evidence type="ECO:0000256" key="5">
    <source>
        <dbReference type="ARBA" id="ARBA00022777"/>
    </source>
</evidence>
<evidence type="ECO:0000256" key="3">
    <source>
        <dbReference type="ARBA" id="ARBA00022553"/>
    </source>
</evidence>
<accession>A0ABX2TCA2</accession>
<dbReference type="Gene3D" id="1.10.287.130">
    <property type="match status" value="1"/>
</dbReference>
<dbReference type="SMART" id="SM00387">
    <property type="entry name" value="HATPase_c"/>
    <property type="match status" value="1"/>
</dbReference>
<evidence type="ECO:0000313" key="9">
    <source>
        <dbReference type="EMBL" id="NYZ21804.1"/>
    </source>
</evidence>
<comment type="catalytic activity">
    <reaction evidence="1">
        <text>ATP + protein L-histidine = ADP + protein N-phospho-L-histidine.</text>
        <dbReference type="EC" id="2.7.13.3"/>
    </reaction>
</comment>
<proteinExistence type="predicted"/>
<dbReference type="SUPFAM" id="SSF55874">
    <property type="entry name" value="ATPase domain of HSP90 chaperone/DNA topoisomerase II/histidine kinase"/>
    <property type="match status" value="1"/>
</dbReference>
<dbReference type="PANTHER" id="PTHR43047">
    <property type="entry name" value="TWO-COMPONENT HISTIDINE PROTEIN KINASE"/>
    <property type="match status" value="1"/>
</dbReference>
<dbReference type="CDD" id="cd00082">
    <property type="entry name" value="HisKA"/>
    <property type="match status" value="1"/>
</dbReference>
<dbReference type="InterPro" id="IPR036097">
    <property type="entry name" value="HisK_dim/P_sf"/>
</dbReference>
<dbReference type="InterPro" id="IPR003661">
    <property type="entry name" value="HisK_dim/P_dom"/>
</dbReference>
<dbReference type="InterPro" id="IPR011006">
    <property type="entry name" value="CheY-like_superfamily"/>
</dbReference>
<evidence type="ECO:0000256" key="2">
    <source>
        <dbReference type="ARBA" id="ARBA00012438"/>
    </source>
</evidence>
<dbReference type="InterPro" id="IPR035965">
    <property type="entry name" value="PAS-like_dom_sf"/>
</dbReference>
<keyword evidence="4" id="KW-0808">Transferase</keyword>
<dbReference type="InterPro" id="IPR003594">
    <property type="entry name" value="HATPase_dom"/>
</dbReference>
<evidence type="ECO:0000256" key="6">
    <source>
        <dbReference type="PROSITE-ProRule" id="PRU00169"/>
    </source>
</evidence>
<feature type="domain" description="Histidine kinase" evidence="7">
    <location>
        <begin position="148"/>
        <end position="362"/>
    </location>
</feature>
<dbReference type="Pfam" id="PF00072">
    <property type="entry name" value="Response_reg"/>
    <property type="match status" value="1"/>
</dbReference>
<evidence type="ECO:0000256" key="4">
    <source>
        <dbReference type="ARBA" id="ARBA00022679"/>
    </source>
</evidence>
<evidence type="ECO:0000259" key="8">
    <source>
        <dbReference type="PROSITE" id="PS50110"/>
    </source>
</evidence>
<sequence length="502" mass="53771">MASLETLARAADLSKDSVAVLRIAGPDGDGAIITYANHGFLRLAAIGIADIVGEPLVRLRHPLAGVEWTDALRAALVSGDDGRVELAGTAPDGRPLQLELSVRHLPEEGLLLLSLRDVTETWRMIEELREAKELAEAANLAKSRFLASASHDLRQPLHAMSLLLGVLRNRIEDPELLPVTDQLQQSLDAMMELFSALLDISKFETGAVSVNKSVIRVDQLLSRIQVDFGAAARAKGVRLRIVGCPRSVWSDSMLLERMLRNLVSNAIRYTPSGGRVLLGARRRRDALRLDVLDTGPGIPPDQLRSIFEEFHQVGNPARQRSEGHGLGLAIVKRGAGLLGHRLDVASTPGRGSRFSVEVPLSADLGDVLQVLSARDEPAPATNTSRVVVVEDDPLVALAMRMVIEDMGCEVVVASDGTAAMAALSDGRPVHLILSDYRLGGGEDGITTVQKLRALYGPAAIAGIVTGDLSADIQTRAKAIGARCFLKPLRPEQLKALVAEAGC</sequence>
<dbReference type="EMBL" id="JABFDB010000013">
    <property type="protein sequence ID" value="NYZ21804.1"/>
    <property type="molecule type" value="Genomic_DNA"/>
</dbReference>
<dbReference type="Gene3D" id="3.30.565.10">
    <property type="entry name" value="Histidine kinase-like ATPase, C-terminal domain"/>
    <property type="match status" value="1"/>
</dbReference>
<protein>
    <recommendedName>
        <fullName evidence="2">histidine kinase</fullName>
        <ecNumber evidence="2">2.7.13.3</ecNumber>
    </recommendedName>
</protein>
<dbReference type="SUPFAM" id="SSF52172">
    <property type="entry name" value="CheY-like"/>
    <property type="match status" value="1"/>
</dbReference>
<reference evidence="9 10" key="1">
    <citation type="submission" date="2020-05" db="EMBL/GenBank/DDBJ databases">
        <title>Azospirillum oleiclasticum sp. nov, a nitrogen-fixing and heavy crude oil-emulsifying bacterium isolated from the crude oil of Yumen Oilfield.</title>
        <authorList>
            <person name="Wu D."/>
            <person name="Cai M."/>
            <person name="Zhang X."/>
        </authorList>
    </citation>
    <scope>NUCLEOTIDE SEQUENCE [LARGE SCALE GENOMIC DNA]</scope>
    <source>
        <strain evidence="9 10">ROY-1-1-2</strain>
    </source>
</reference>
<dbReference type="InterPro" id="IPR004358">
    <property type="entry name" value="Sig_transdc_His_kin-like_C"/>
</dbReference>
<keyword evidence="5" id="KW-0418">Kinase</keyword>
<dbReference type="SUPFAM" id="SSF55785">
    <property type="entry name" value="PYP-like sensor domain (PAS domain)"/>
    <property type="match status" value="1"/>
</dbReference>
<dbReference type="SMART" id="SM00388">
    <property type="entry name" value="HisKA"/>
    <property type="match status" value="1"/>
</dbReference>
<dbReference type="PROSITE" id="PS50110">
    <property type="entry name" value="RESPONSE_REGULATORY"/>
    <property type="match status" value="1"/>
</dbReference>
<evidence type="ECO:0000259" key="7">
    <source>
        <dbReference type="PROSITE" id="PS50109"/>
    </source>
</evidence>
<dbReference type="Pfam" id="PF00512">
    <property type="entry name" value="HisKA"/>
    <property type="match status" value="1"/>
</dbReference>
<dbReference type="Gene3D" id="3.30.450.20">
    <property type="entry name" value="PAS domain"/>
    <property type="match status" value="1"/>
</dbReference>
<dbReference type="InterPro" id="IPR001789">
    <property type="entry name" value="Sig_transdc_resp-reg_receiver"/>
</dbReference>
<dbReference type="Pfam" id="PF02518">
    <property type="entry name" value="HATPase_c"/>
    <property type="match status" value="1"/>
</dbReference>